<dbReference type="CDD" id="cd04481">
    <property type="entry name" value="RPA1_DBD_B_like"/>
    <property type="match status" value="1"/>
</dbReference>
<name>Q9FHV7_ARATH</name>
<reference key="2">
    <citation type="journal article" date="2000" name="Nature">
        <title>Sequence and analysis of chromosome 5 of the plant Arabidopsis thaliana.</title>
        <authorList>
            <consortium name="Kazusa DNA Research Institute"/>
            <consortium name="Cold Spring Harbor and Washington University in St Louis Sequencing Consortium"/>
            <consortium name="European Union Arabidopsis Genome Sequencing Consortium"/>
            <person name="Tabata S."/>
            <person name="Kaneko T."/>
            <person name="Nakamura Y."/>
            <person name="Kotani H."/>
            <person name="Kato T."/>
            <person name="Asamizu E."/>
            <person name="Miyajima N."/>
            <person name="Sasamoto S."/>
            <person name="Kimura T."/>
            <person name="Hosouchi T."/>
            <person name="Kawashima K."/>
            <person name="Kohara M."/>
            <person name="Matsumoto M."/>
            <person name="Matsuno A."/>
            <person name="Muraki A."/>
            <person name="Nakayama S."/>
            <person name="Nakazaki N."/>
            <person name="Naruo K."/>
            <person name="Okumura S."/>
            <person name="Shinpo S."/>
            <person name="Takeuchi C."/>
            <person name="Wada T."/>
            <person name="Watanabe A."/>
            <person name="Yamada M."/>
            <person name="Yasuda M."/>
            <person name="Sato S."/>
            <person name="de la Bastide M."/>
            <person name="Huang E."/>
            <person name="Spiegel L."/>
            <person name="Gnoj L."/>
            <person name="O'Shaughnessy A."/>
            <person name="Preston R."/>
            <person name="Habermann K."/>
            <person name="Murray J."/>
            <person name="Johnson D."/>
            <person name="Rohlfing T."/>
            <person name="Nelson J."/>
            <person name="Stoneking T."/>
            <person name="Pepin K."/>
            <person name="Spieth J."/>
            <person name="Sekhon M."/>
            <person name="Armstrong J."/>
            <person name="Becker M."/>
            <person name="Belter E."/>
            <person name="Cordum H."/>
            <person name="Cordes M."/>
            <person name="Courtney L."/>
            <person name="Courtney W."/>
            <person name="Dante M."/>
            <person name="Du H."/>
            <person name="Edwards J."/>
            <person name="Fryman J."/>
            <person name="Haakensen B."/>
            <person name="Lamar E."/>
            <person name="Latreille P."/>
            <person name="Leonard S."/>
            <person name="Meyer R."/>
            <person name="Mulvaney E."/>
            <person name="Ozersky P."/>
            <person name="Riley A."/>
            <person name="Strowmatt C."/>
            <person name="Wagner-McPherson C."/>
            <person name="Wollam A."/>
            <person name="Yoakum M."/>
            <person name="Bell M."/>
            <person name="Dedhia N."/>
            <person name="Parnell L."/>
            <person name="Shah R."/>
            <person name="Rodriguez M."/>
            <person name="See L.H."/>
            <person name="Vil D."/>
            <person name="Baker J."/>
            <person name="Kirchoff K."/>
            <person name="Toth K."/>
            <person name="King L."/>
            <person name="Bahret A."/>
            <person name="Miller B."/>
            <person name="Marra M."/>
            <person name="Martienssen R."/>
            <person name="McCombie W.R."/>
            <person name="Wilson R.K."/>
            <person name="Murphy G."/>
            <person name="Bancroft I."/>
            <person name="Volckaert G."/>
            <person name="Wambutt R."/>
            <person name="Dusterhoft A."/>
            <person name="Stiekema W."/>
            <person name="Pohl T."/>
            <person name="Entian K.D."/>
            <person name="Terryn N."/>
            <person name="Hartley N."/>
            <person name="Bent E."/>
            <person name="Johnson S."/>
            <person name="Langham S.A."/>
            <person name="McCullagh B."/>
            <person name="Robben J."/>
            <person name="Grymonprez B."/>
            <person name="Zimmermann W."/>
            <person name="Ramsperger U."/>
            <person name="Wedler H."/>
            <person name="Balke K."/>
            <person name="Wedler E."/>
            <person name="Peters S."/>
            <person name="van Staveren M."/>
            <person name="Dirkse W."/>
            <person name="Mooijman P."/>
            <person name="Lankhorst R.K."/>
            <person name="Weitzenegger T."/>
            <person name="Bothe G."/>
            <person name="Rose M."/>
            <person name="Hauf J."/>
            <person name="Berneiser S."/>
            <person name="Hempel S."/>
            <person name="Feldpausch M."/>
            <person name="Lamberth S."/>
            <person name="Villarroel R."/>
            <person name="Gielen J."/>
            <person name="Ardiles W."/>
            <person name="Bents O."/>
            <person name="Lemcke K."/>
            <person name="Kolesov G."/>
            <person name="Mayer K."/>
            <person name="Rudd S."/>
            <person name="Schoof H."/>
            <person name="Schueller C."/>
            <person name="Zaccaria P."/>
            <person name="Mewes H.W."/>
            <person name="Bevan M."/>
            <person name="Fransz P."/>
        </authorList>
    </citation>
    <scope>NUCLEOTIDE SEQUENCE [LARGE SCALE GENOMIC DNA]</scope>
    <source>
        <strain>cv. Columbia</strain>
    </source>
</reference>
<evidence type="ECO:0000313" key="2">
    <source>
        <dbReference type="EMBL" id="BAB11362.1"/>
    </source>
</evidence>
<organism evidence="2">
    <name type="scientific">Arabidopsis thaliana</name>
    <name type="common">Mouse-ear cress</name>
    <dbReference type="NCBI Taxonomy" id="3702"/>
    <lineage>
        <taxon>Eukaryota</taxon>
        <taxon>Viridiplantae</taxon>
        <taxon>Streptophyta</taxon>
        <taxon>Embryophyta</taxon>
        <taxon>Tracheophyta</taxon>
        <taxon>Spermatophyta</taxon>
        <taxon>Magnoliopsida</taxon>
        <taxon>eudicotyledons</taxon>
        <taxon>Gunneridae</taxon>
        <taxon>Pentapetalae</taxon>
        <taxon>rosids</taxon>
        <taxon>malvids</taxon>
        <taxon>Brassicales</taxon>
        <taxon>Brassicaceae</taxon>
        <taxon>Camelineae</taxon>
        <taxon>Arabidopsis</taxon>
    </lineage>
</organism>
<accession>Q9FHV7</accession>
<dbReference type="SUPFAM" id="SSF50249">
    <property type="entry name" value="Nucleic acid-binding proteins"/>
    <property type="match status" value="1"/>
</dbReference>
<dbReference type="Pfam" id="PF02721">
    <property type="entry name" value="DUF223"/>
    <property type="match status" value="1"/>
</dbReference>
<protein>
    <submittedName>
        <fullName evidence="2">Gb|AAF34238.1</fullName>
    </submittedName>
</protein>
<dbReference type="InterPro" id="IPR003871">
    <property type="entry name" value="RFA1B/D_OB_1st"/>
</dbReference>
<proteinExistence type="predicted"/>
<dbReference type="Gene3D" id="2.40.50.140">
    <property type="entry name" value="Nucleic acid-binding proteins"/>
    <property type="match status" value="2"/>
</dbReference>
<sequence length="267" mass="31238">MADTNYIRDLSLHRNNHVLYVKILSIWDNQSMIFGTPTTMILYDVKGTRIDTRVPWGDYLNNFKPSLFEGKWYYIADFRLKRATSIPKYSSFNYEIEFMWHTKMWPVSDRSDESSLQFIHADEIESESEDYVTDAIGVISSVSTEARFPYVCREGETDYEARYVTFTIRDNLIITCVARGSACESFLTKFYRLIGMKTYNYEPITTVLRFFRASNFKGSKALISEHGCSRIFIEESFPDFDVTVYINWFACEDDGSVEGKIEYFVEN</sequence>
<feature type="domain" description="Replication protein A 70 kDa DNA-binding subunit B/D first OB fold" evidence="1">
    <location>
        <begin position="5"/>
        <end position="104"/>
    </location>
</feature>
<dbReference type="EMBL" id="AB017068">
    <property type="protein sequence ID" value="BAB11362.1"/>
    <property type="molecule type" value="Genomic_DNA"/>
</dbReference>
<dbReference type="AlphaFoldDB" id="Q9FHV7"/>
<evidence type="ECO:0000259" key="1">
    <source>
        <dbReference type="Pfam" id="PF02721"/>
    </source>
</evidence>
<dbReference type="InterPro" id="IPR012340">
    <property type="entry name" value="NA-bd_OB-fold"/>
</dbReference>
<reference evidence="2" key="1">
    <citation type="journal article" date="1999" name="DNA Res.">
        <title>Structural analysis of Arabidopsis thaliana chromosome 5. IX. Sequence features of the regions of 1,011,550 bp covered by seventeen P1 and TAC clones.</title>
        <authorList>
            <person name="Kaneko T."/>
            <person name="Katoh T."/>
            <person name="Sato S."/>
            <person name="Nakamura Y."/>
            <person name="Asamizu E."/>
            <person name="Kotani H."/>
            <person name="Miyajima N."/>
            <person name="Tabata S."/>
        </authorList>
    </citation>
    <scope>NUCLEOTIDE SEQUENCE [LARGE SCALE GENOMIC DNA]</scope>
</reference>
<dbReference type="CDD" id="cd04480">
    <property type="entry name" value="RPA1_DBD_A_like"/>
    <property type="match status" value="1"/>
</dbReference>